<comment type="caution">
    <text evidence="2">The sequence shown here is derived from an EMBL/GenBank/DDBJ whole genome shotgun (WGS) entry which is preliminary data.</text>
</comment>
<feature type="transmembrane region" description="Helical" evidence="1">
    <location>
        <begin position="9"/>
        <end position="31"/>
    </location>
</feature>
<feature type="transmembrane region" description="Helical" evidence="1">
    <location>
        <begin position="151"/>
        <end position="172"/>
    </location>
</feature>
<name>A0A3B0CHM3_9BACL</name>
<keyword evidence="1" id="KW-0472">Membrane</keyword>
<gene>
    <name evidence="2" type="ORF">D7M11_12875</name>
</gene>
<feature type="transmembrane region" description="Helical" evidence="1">
    <location>
        <begin position="192"/>
        <end position="210"/>
    </location>
</feature>
<feature type="transmembrane region" description="Helical" evidence="1">
    <location>
        <begin position="88"/>
        <end position="107"/>
    </location>
</feature>
<protein>
    <submittedName>
        <fullName evidence="2">DUF2306 domain-containing protein</fullName>
    </submittedName>
</protein>
<dbReference type="InterPro" id="IPR018750">
    <property type="entry name" value="DUF2306_membrane"/>
</dbReference>
<organism evidence="2 3">
    <name type="scientific">Paenibacillus ginsengarvi</name>
    <dbReference type="NCBI Taxonomy" id="400777"/>
    <lineage>
        <taxon>Bacteria</taxon>
        <taxon>Bacillati</taxon>
        <taxon>Bacillota</taxon>
        <taxon>Bacilli</taxon>
        <taxon>Bacillales</taxon>
        <taxon>Paenibacillaceae</taxon>
        <taxon>Paenibacillus</taxon>
    </lineage>
</organism>
<dbReference type="OrthoDB" id="195502at2"/>
<evidence type="ECO:0000256" key="1">
    <source>
        <dbReference type="SAM" id="Phobius"/>
    </source>
</evidence>
<evidence type="ECO:0000313" key="3">
    <source>
        <dbReference type="Proteomes" id="UP000282311"/>
    </source>
</evidence>
<evidence type="ECO:0000313" key="2">
    <source>
        <dbReference type="EMBL" id="RKN84381.1"/>
    </source>
</evidence>
<dbReference type="RefSeq" id="WP_120747637.1">
    <property type="nucleotide sequence ID" value="NZ_RBAH01000008.1"/>
</dbReference>
<dbReference type="Proteomes" id="UP000282311">
    <property type="component" value="Unassembled WGS sequence"/>
</dbReference>
<proteinExistence type="predicted"/>
<dbReference type="EMBL" id="RBAH01000008">
    <property type="protein sequence ID" value="RKN84381.1"/>
    <property type="molecule type" value="Genomic_DNA"/>
</dbReference>
<dbReference type="AlphaFoldDB" id="A0A3B0CHM3"/>
<keyword evidence="1" id="KW-0812">Transmembrane</keyword>
<reference evidence="2 3" key="1">
    <citation type="journal article" date="2007" name="Int. J. Syst. Evol. Microbiol.">
        <title>Paenibacillus ginsengarvi sp. nov., isolated from soil from ginseng cultivation.</title>
        <authorList>
            <person name="Yoon M.H."/>
            <person name="Ten L.N."/>
            <person name="Im W.T."/>
        </authorList>
    </citation>
    <scope>NUCLEOTIDE SEQUENCE [LARGE SCALE GENOMIC DNA]</scope>
    <source>
        <strain evidence="2 3">KCTC 13059</strain>
    </source>
</reference>
<feature type="transmembrane region" description="Helical" evidence="1">
    <location>
        <begin position="113"/>
        <end position="131"/>
    </location>
</feature>
<sequence length="216" mass="23915">MSKNRYVQVIWGAIAAITSAAAVFAVAPYIAADPGLSRIEPRESFPLHFPLLLVHIWSSFLALLIGWVQFVPGLRNRRPDIHRWAGRAYLGLVAIGGITGLTVGMLTESYVRQMAFLTLALLWLFTGWNGYRKARLGRFVEHKKWMIRNYALTLVAASARLLTPLCILIYLAGHGLQPGGGIAAVLEPVLEINIWIGLVVNVVIAEWVLLSPHNRS</sequence>
<dbReference type="Pfam" id="PF10067">
    <property type="entry name" value="DUF2306"/>
    <property type="match status" value="1"/>
</dbReference>
<feature type="transmembrane region" description="Helical" evidence="1">
    <location>
        <begin position="51"/>
        <end position="68"/>
    </location>
</feature>
<keyword evidence="3" id="KW-1185">Reference proteome</keyword>
<keyword evidence="1" id="KW-1133">Transmembrane helix</keyword>
<accession>A0A3B0CHM3</accession>